<gene>
    <name evidence="2" type="ORF">SCLAR_v1c11160</name>
</gene>
<keyword evidence="1" id="KW-0812">Transmembrane</keyword>
<accession>A0A2K8KQ33</accession>
<name>A0A2K8KQ33_9MOLU</name>
<reference evidence="2 3" key="1">
    <citation type="submission" date="2017-11" db="EMBL/GenBank/DDBJ databases">
        <title>Complete genome sequence of Spiroplasma clarkii CN-5 (DSM 19994).</title>
        <authorList>
            <person name="Tsai Y.-M."/>
            <person name="Chang A."/>
            <person name="Lo W.-S."/>
            <person name="Kuo C.-H."/>
        </authorList>
    </citation>
    <scope>NUCLEOTIDE SEQUENCE [LARGE SCALE GENOMIC DNA]</scope>
    <source>
        <strain evidence="2 3">CN-5</strain>
    </source>
</reference>
<evidence type="ECO:0000313" key="3">
    <source>
        <dbReference type="Proteomes" id="UP000231179"/>
    </source>
</evidence>
<evidence type="ECO:0000256" key="1">
    <source>
        <dbReference type="SAM" id="Phobius"/>
    </source>
</evidence>
<dbReference type="Proteomes" id="UP000231179">
    <property type="component" value="Chromosome"/>
</dbReference>
<proteinExistence type="predicted"/>
<protein>
    <submittedName>
        <fullName evidence="2">Uncharacterized protein</fullName>
    </submittedName>
</protein>
<evidence type="ECO:0000313" key="2">
    <source>
        <dbReference type="EMBL" id="ATX71416.1"/>
    </source>
</evidence>
<keyword evidence="3" id="KW-1185">Reference proteome</keyword>
<keyword evidence="1" id="KW-1133">Transmembrane helix</keyword>
<keyword evidence="1" id="KW-0472">Membrane</keyword>
<dbReference type="RefSeq" id="WP_100254951.1">
    <property type="nucleotide sequence ID" value="NZ_CP024870.1"/>
</dbReference>
<sequence length="159" mass="19005">MEYILYPLLFLIPVMVYEESDIDAKKIDSSVFFCYIFFGFIQFLFLGLISTGIFYKFSDRFSWINEIKVILWIAFIFFILIIMGEAIWFCVTLNKLTKKLSQTEEIFKNKNRTVLVLFSIIPIVGYLLAWIYYLVVAHSLKKHDFDFCFLWRKFGSKIM</sequence>
<organism evidence="2 3">
    <name type="scientific">Spiroplasma clarkii</name>
    <dbReference type="NCBI Taxonomy" id="2139"/>
    <lineage>
        <taxon>Bacteria</taxon>
        <taxon>Bacillati</taxon>
        <taxon>Mycoplasmatota</taxon>
        <taxon>Mollicutes</taxon>
        <taxon>Entomoplasmatales</taxon>
        <taxon>Spiroplasmataceae</taxon>
        <taxon>Spiroplasma</taxon>
    </lineage>
</organism>
<feature type="transmembrane region" description="Helical" evidence="1">
    <location>
        <begin position="32"/>
        <end position="57"/>
    </location>
</feature>
<dbReference type="AlphaFoldDB" id="A0A2K8KQ33"/>
<feature type="transmembrane region" description="Helical" evidence="1">
    <location>
        <begin position="69"/>
        <end position="93"/>
    </location>
</feature>
<dbReference type="EMBL" id="CP024870">
    <property type="protein sequence ID" value="ATX71416.1"/>
    <property type="molecule type" value="Genomic_DNA"/>
</dbReference>
<feature type="transmembrane region" description="Helical" evidence="1">
    <location>
        <begin position="114"/>
        <end position="135"/>
    </location>
</feature>